<reference evidence="4" key="4">
    <citation type="submission" date="2019-03" db="UniProtKB">
        <authorList>
            <consortium name="EnsemblPlants"/>
        </authorList>
    </citation>
    <scope>IDENTIFICATION</scope>
</reference>
<evidence type="ECO:0000259" key="3">
    <source>
        <dbReference type="PROSITE" id="PS50222"/>
    </source>
</evidence>
<keyword evidence="2" id="KW-0677">Repeat</keyword>
<dbReference type="InterPro" id="IPR002048">
    <property type="entry name" value="EF_hand_dom"/>
</dbReference>
<feature type="domain" description="EF-hand" evidence="3">
    <location>
        <begin position="78"/>
        <end position="113"/>
    </location>
</feature>
<sequence>ERLSEEEIAGLRELFKTVDIKNRGVITFGELRKGLTRYGNELVDTEICDIMEAADTDTDVTINYKEFIAATMPLNKIEREEHLKAAFTYFDKDGSGYITVDKLQRACAEYNMEGTLLEEIILEADQNNGRSN</sequence>
<dbReference type="PANTHER" id="PTHR45942">
    <property type="entry name" value="PROTEIN PHOSPATASE 3 REGULATORY SUBUNIT B ALPHA ISOFORM TYPE 1"/>
    <property type="match status" value="1"/>
</dbReference>
<proteinExistence type="predicted"/>
<evidence type="ECO:0000313" key="5">
    <source>
        <dbReference type="Proteomes" id="UP000015105"/>
    </source>
</evidence>
<reference evidence="5" key="1">
    <citation type="journal article" date="2014" name="Science">
        <title>Ancient hybridizations among the ancestral genomes of bread wheat.</title>
        <authorList>
            <consortium name="International Wheat Genome Sequencing Consortium,"/>
            <person name="Marcussen T."/>
            <person name="Sandve S.R."/>
            <person name="Heier L."/>
            <person name="Spannagl M."/>
            <person name="Pfeifer M."/>
            <person name="Jakobsen K.S."/>
            <person name="Wulff B.B."/>
            <person name="Steuernagel B."/>
            <person name="Mayer K.F."/>
            <person name="Olsen O.A."/>
        </authorList>
    </citation>
    <scope>NUCLEOTIDE SEQUENCE [LARGE SCALE GENOMIC DNA]</scope>
    <source>
        <strain evidence="5">cv. AL8/78</strain>
    </source>
</reference>
<protein>
    <recommendedName>
        <fullName evidence="3">EF-hand domain-containing protein</fullName>
    </recommendedName>
</protein>
<dbReference type="GO" id="GO:0005509">
    <property type="term" value="F:calcium ion binding"/>
    <property type="evidence" value="ECO:0007669"/>
    <property type="project" value="InterPro"/>
</dbReference>
<dbReference type="SMART" id="SM00054">
    <property type="entry name" value="EFh"/>
    <property type="match status" value="3"/>
</dbReference>
<reference evidence="5" key="2">
    <citation type="journal article" date="2017" name="Nat. Plants">
        <title>The Aegilops tauschii genome reveals multiple impacts of transposons.</title>
        <authorList>
            <person name="Zhao G."/>
            <person name="Zou C."/>
            <person name="Li K."/>
            <person name="Wang K."/>
            <person name="Li T."/>
            <person name="Gao L."/>
            <person name="Zhang X."/>
            <person name="Wang H."/>
            <person name="Yang Z."/>
            <person name="Liu X."/>
            <person name="Jiang W."/>
            <person name="Mao L."/>
            <person name="Kong X."/>
            <person name="Jiao Y."/>
            <person name="Jia J."/>
        </authorList>
    </citation>
    <scope>NUCLEOTIDE SEQUENCE [LARGE SCALE GENOMIC DNA]</scope>
    <source>
        <strain evidence="5">cv. AL8/78</strain>
    </source>
</reference>
<feature type="domain" description="EF-hand" evidence="3">
    <location>
        <begin position="6"/>
        <end position="41"/>
    </location>
</feature>
<evidence type="ECO:0000256" key="1">
    <source>
        <dbReference type="ARBA" id="ARBA00022723"/>
    </source>
</evidence>
<reference evidence="4" key="3">
    <citation type="journal article" date="2017" name="Nature">
        <title>Genome sequence of the progenitor of the wheat D genome Aegilops tauschii.</title>
        <authorList>
            <person name="Luo M.C."/>
            <person name="Gu Y.Q."/>
            <person name="Puiu D."/>
            <person name="Wang H."/>
            <person name="Twardziok S.O."/>
            <person name="Deal K.R."/>
            <person name="Huo N."/>
            <person name="Zhu T."/>
            <person name="Wang L."/>
            <person name="Wang Y."/>
            <person name="McGuire P.E."/>
            <person name="Liu S."/>
            <person name="Long H."/>
            <person name="Ramasamy R.K."/>
            <person name="Rodriguez J.C."/>
            <person name="Van S.L."/>
            <person name="Yuan L."/>
            <person name="Wang Z."/>
            <person name="Xia Z."/>
            <person name="Xiao L."/>
            <person name="Anderson O.D."/>
            <person name="Ouyang S."/>
            <person name="Liang Y."/>
            <person name="Zimin A.V."/>
            <person name="Pertea G."/>
            <person name="Qi P."/>
            <person name="Bennetzen J.L."/>
            <person name="Dai X."/>
            <person name="Dawson M.W."/>
            <person name="Muller H.G."/>
            <person name="Kugler K."/>
            <person name="Rivarola-Duarte L."/>
            <person name="Spannagl M."/>
            <person name="Mayer K.F.X."/>
            <person name="Lu F.H."/>
            <person name="Bevan M.W."/>
            <person name="Leroy P."/>
            <person name="Li P."/>
            <person name="You F.M."/>
            <person name="Sun Q."/>
            <person name="Liu Z."/>
            <person name="Lyons E."/>
            <person name="Wicker T."/>
            <person name="Salzberg S.L."/>
            <person name="Devos K.M."/>
            <person name="Dvorak J."/>
        </authorList>
    </citation>
    <scope>NUCLEOTIDE SEQUENCE [LARGE SCALE GENOMIC DNA]</scope>
    <source>
        <strain evidence="4">cv. AL8/78</strain>
    </source>
</reference>
<accession>A0A453J211</accession>
<reference evidence="4" key="5">
    <citation type="journal article" date="2021" name="G3 (Bethesda)">
        <title>Aegilops tauschii genome assembly Aet v5.0 features greater sequence contiguity and improved annotation.</title>
        <authorList>
            <person name="Wang L."/>
            <person name="Zhu T."/>
            <person name="Rodriguez J.C."/>
            <person name="Deal K.R."/>
            <person name="Dubcovsky J."/>
            <person name="McGuire P.E."/>
            <person name="Lux T."/>
            <person name="Spannagl M."/>
            <person name="Mayer K.F.X."/>
            <person name="Baldrich P."/>
            <person name="Meyers B.C."/>
            <person name="Huo N."/>
            <person name="Gu Y.Q."/>
            <person name="Zhou H."/>
            <person name="Devos K.M."/>
            <person name="Bennetzen J.L."/>
            <person name="Unver T."/>
            <person name="Budak H."/>
            <person name="Gulick P.J."/>
            <person name="Galiba G."/>
            <person name="Kalapos B."/>
            <person name="Nelson D.R."/>
            <person name="Li P."/>
            <person name="You F.M."/>
            <person name="Luo M.C."/>
            <person name="Dvorak J."/>
        </authorList>
    </citation>
    <scope>NUCLEOTIDE SEQUENCE [LARGE SCALE GENOMIC DNA]</scope>
    <source>
        <strain evidence="4">cv. AL8/78</strain>
    </source>
</reference>
<evidence type="ECO:0000256" key="2">
    <source>
        <dbReference type="ARBA" id="ARBA00022737"/>
    </source>
</evidence>
<dbReference type="SUPFAM" id="SSF47473">
    <property type="entry name" value="EF-hand"/>
    <property type="match status" value="1"/>
</dbReference>
<dbReference type="AlphaFoldDB" id="A0A453J211"/>
<dbReference type="FunFam" id="1.10.238.10:FF:000001">
    <property type="entry name" value="Calmodulin 1"/>
    <property type="match status" value="1"/>
</dbReference>
<evidence type="ECO:0000313" key="4">
    <source>
        <dbReference type="EnsemblPlants" id="AET4Gv20762200.9"/>
    </source>
</evidence>
<dbReference type="EnsemblPlants" id="AET4Gv20762200.9">
    <property type="protein sequence ID" value="AET4Gv20762200.9"/>
    <property type="gene ID" value="AET4Gv20762200"/>
</dbReference>
<dbReference type="Gene3D" id="1.10.238.10">
    <property type="entry name" value="EF-hand"/>
    <property type="match status" value="1"/>
</dbReference>
<dbReference type="PROSITE" id="PS50222">
    <property type="entry name" value="EF_HAND_2"/>
    <property type="match status" value="2"/>
</dbReference>
<dbReference type="Gramene" id="AET4Gv20762200.9">
    <property type="protein sequence ID" value="AET4Gv20762200.9"/>
    <property type="gene ID" value="AET4Gv20762200"/>
</dbReference>
<dbReference type="InterPro" id="IPR011992">
    <property type="entry name" value="EF-hand-dom_pair"/>
</dbReference>
<dbReference type="Pfam" id="PF13499">
    <property type="entry name" value="EF-hand_7"/>
    <property type="match status" value="2"/>
</dbReference>
<dbReference type="Proteomes" id="UP000015105">
    <property type="component" value="Chromosome 4D"/>
</dbReference>
<name>A0A453J211_AEGTS</name>
<organism evidence="4 5">
    <name type="scientific">Aegilops tauschii subsp. strangulata</name>
    <name type="common">Goatgrass</name>
    <dbReference type="NCBI Taxonomy" id="200361"/>
    <lineage>
        <taxon>Eukaryota</taxon>
        <taxon>Viridiplantae</taxon>
        <taxon>Streptophyta</taxon>
        <taxon>Embryophyta</taxon>
        <taxon>Tracheophyta</taxon>
        <taxon>Spermatophyta</taxon>
        <taxon>Magnoliopsida</taxon>
        <taxon>Liliopsida</taxon>
        <taxon>Poales</taxon>
        <taxon>Poaceae</taxon>
        <taxon>BOP clade</taxon>
        <taxon>Pooideae</taxon>
        <taxon>Triticodae</taxon>
        <taxon>Triticeae</taxon>
        <taxon>Triticinae</taxon>
        <taxon>Aegilops</taxon>
    </lineage>
</organism>
<keyword evidence="1" id="KW-0479">Metal-binding</keyword>
<keyword evidence="5" id="KW-1185">Reference proteome</keyword>